<organism evidence="1">
    <name type="scientific">Octopus bimaculoides</name>
    <name type="common">California two-spotted octopus</name>
    <dbReference type="NCBI Taxonomy" id="37653"/>
    <lineage>
        <taxon>Eukaryota</taxon>
        <taxon>Metazoa</taxon>
        <taxon>Spiralia</taxon>
        <taxon>Lophotrochozoa</taxon>
        <taxon>Mollusca</taxon>
        <taxon>Cephalopoda</taxon>
        <taxon>Coleoidea</taxon>
        <taxon>Octopodiformes</taxon>
        <taxon>Octopoda</taxon>
        <taxon>Incirrata</taxon>
        <taxon>Octopodidae</taxon>
        <taxon>Octopus</taxon>
    </lineage>
</organism>
<proteinExistence type="predicted"/>
<protein>
    <submittedName>
        <fullName evidence="1">Uncharacterized protein</fullName>
    </submittedName>
</protein>
<accession>A0A0L8GXC3</accession>
<evidence type="ECO:0000313" key="1">
    <source>
        <dbReference type="EMBL" id="KOF81582.1"/>
    </source>
</evidence>
<sequence length="54" mass="6137">MKEMWRVLPLFSSLSFAIINYTMTTSFPIVRESCSMAGEEYSHKTISSNKTALT</sequence>
<reference evidence="1" key="1">
    <citation type="submission" date="2015-07" db="EMBL/GenBank/DDBJ databases">
        <title>MeaNS - Measles Nucleotide Surveillance Program.</title>
        <authorList>
            <person name="Tran T."/>
            <person name="Druce J."/>
        </authorList>
    </citation>
    <scope>NUCLEOTIDE SEQUENCE</scope>
    <source>
        <strain evidence="1">UCB-OBI-ISO-001</strain>
        <tissue evidence="1">Gonad</tissue>
    </source>
</reference>
<gene>
    <name evidence="1" type="ORF">OCBIM_22026340mg</name>
</gene>
<dbReference type="EMBL" id="KQ420029">
    <property type="protein sequence ID" value="KOF81582.1"/>
    <property type="molecule type" value="Genomic_DNA"/>
</dbReference>
<name>A0A0L8GXC3_OCTBM</name>
<dbReference type="AlphaFoldDB" id="A0A0L8GXC3"/>